<dbReference type="EMBL" id="JACHFH010000059">
    <property type="protein sequence ID" value="MBB5337566.1"/>
    <property type="molecule type" value="Genomic_DNA"/>
</dbReference>
<dbReference type="PANTHER" id="PTHR13696">
    <property type="entry name" value="P-LOOP CONTAINING NUCLEOSIDE TRIPHOSPHATE HYDROLASE"/>
    <property type="match status" value="1"/>
</dbReference>
<name>A0A840UKA0_9FIRM</name>
<dbReference type="Gene3D" id="3.40.50.300">
    <property type="entry name" value="P-loop containing nucleotide triphosphate hydrolases"/>
    <property type="match status" value="1"/>
</dbReference>
<dbReference type="AlphaFoldDB" id="A0A840UKA0"/>
<dbReference type="InterPro" id="IPR025669">
    <property type="entry name" value="AAA_dom"/>
</dbReference>
<gene>
    <name evidence="2" type="ORF">HNR32_002728</name>
</gene>
<keyword evidence="3" id="KW-1185">Reference proteome</keyword>
<dbReference type="PANTHER" id="PTHR13696:SF52">
    <property type="entry name" value="PARA FAMILY PROTEIN CT_582"/>
    <property type="match status" value="1"/>
</dbReference>
<reference evidence="2 3" key="1">
    <citation type="submission" date="2020-08" db="EMBL/GenBank/DDBJ databases">
        <title>Genomic Encyclopedia of Type Strains, Phase IV (KMG-IV): sequencing the most valuable type-strain genomes for metagenomic binning, comparative biology and taxonomic classification.</title>
        <authorList>
            <person name="Goeker M."/>
        </authorList>
    </citation>
    <scope>NUCLEOTIDE SEQUENCE [LARGE SCALE GENOMIC DNA]</scope>
    <source>
        <strain evidence="2 3">DSM 24661</strain>
    </source>
</reference>
<dbReference type="Pfam" id="PF13614">
    <property type="entry name" value="AAA_31"/>
    <property type="match status" value="1"/>
</dbReference>
<dbReference type="InterPro" id="IPR050678">
    <property type="entry name" value="DNA_Partitioning_ATPase"/>
</dbReference>
<accession>A0A840UKA0</accession>
<dbReference type="Proteomes" id="UP000559117">
    <property type="component" value="Unassembled WGS sequence"/>
</dbReference>
<dbReference type="RefSeq" id="WP_183863475.1">
    <property type="nucleotide sequence ID" value="NZ_JACHFH010000059.1"/>
</dbReference>
<feature type="domain" description="AAA" evidence="1">
    <location>
        <begin position="1"/>
        <end position="175"/>
    </location>
</feature>
<dbReference type="SUPFAM" id="SSF52540">
    <property type="entry name" value="P-loop containing nucleoside triphosphate hydrolases"/>
    <property type="match status" value="1"/>
</dbReference>
<comment type="caution">
    <text evidence="2">The sequence shown here is derived from an EMBL/GenBank/DDBJ whole genome shotgun (WGS) entry which is preliminary data.</text>
</comment>
<proteinExistence type="predicted"/>
<sequence length="258" mass="28968">MMIISIMNLKGGIGKTTTTVNLGYLIAEKQNKRVLIIDNDPQGNASSFFQIQKTNDKNLPQIFTEVMDGSILPIIPQHTQYKRVDILTSDMNLSTCNIELSKQKTDKQLNLYKNIIENIVQHYDVILIDNAPNITPLTVSALLASNKVIIPVEADKLSIDGANEVINQITEANRAGFNELRLGGILFTKFNKRARVDNETFKYVKNGQLTGGIKHKVYDTAIRHTVKVKEATFSRKPLEFACKNSNAACDYRKLLEEI</sequence>
<organism evidence="2 3">
    <name type="scientific">Pectinatus brassicae</name>
    <dbReference type="NCBI Taxonomy" id="862415"/>
    <lineage>
        <taxon>Bacteria</taxon>
        <taxon>Bacillati</taxon>
        <taxon>Bacillota</taxon>
        <taxon>Negativicutes</taxon>
        <taxon>Selenomonadales</taxon>
        <taxon>Selenomonadaceae</taxon>
        <taxon>Pectinatus</taxon>
    </lineage>
</organism>
<dbReference type="CDD" id="cd02042">
    <property type="entry name" value="ParAB_family"/>
    <property type="match status" value="1"/>
</dbReference>
<evidence type="ECO:0000313" key="2">
    <source>
        <dbReference type="EMBL" id="MBB5337566.1"/>
    </source>
</evidence>
<evidence type="ECO:0000313" key="3">
    <source>
        <dbReference type="Proteomes" id="UP000559117"/>
    </source>
</evidence>
<dbReference type="InterPro" id="IPR027417">
    <property type="entry name" value="P-loop_NTPase"/>
</dbReference>
<evidence type="ECO:0000259" key="1">
    <source>
        <dbReference type="Pfam" id="PF13614"/>
    </source>
</evidence>
<protein>
    <submittedName>
        <fullName evidence="2">Chromosome partitioning protein</fullName>
    </submittedName>
</protein>